<dbReference type="InterPro" id="IPR001828">
    <property type="entry name" value="ANF_lig-bd_rcpt"/>
</dbReference>
<evidence type="ECO:0000256" key="5">
    <source>
        <dbReference type="SAM" id="SignalP"/>
    </source>
</evidence>
<comment type="subcellular location">
    <subcellularLocation>
        <location evidence="1">Membrane</location>
    </subcellularLocation>
</comment>
<dbReference type="GO" id="GO:0007165">
    <property type="term" value="P:signal transduction"/>
    <property type="evidence" value="ECO:0007669"/>
    <property type="project" value="TreeGrafter"/>
</dbReference>
<dbReference type="Pfam" id="PF01094">
    <property type="entry name" value="ANF_receptor"/>
    <property type="match status" value="1"/>
</dbReference>
<evidence type="ECO:0000259" key="6">
    <source>
        <dbReference type="Pfam" id="PF01094"/>
    </source>
</evidence>
<organism evidence="7 8">
    <name type="scientific">Candidula unifasciata</name>
    <dbReference type="NCBI Taxonomy" id="100452"/>
    <lineage>
        <taxon>Eukaryota</taxon>
        <taxon>Metazoa</taxon>
        <taxon>Spiralia</taxon>
        <taxon>Lophotrochozoa</taxon>
        <taxon>Mollusca</taxon>
        <taxon>Gastropoda</taxon>
        <taxon>Heterobranchia</taxon>
        <taxon>Euthyneura</taxon>
        <taxon>Panpulmonata</taxon>
        <taxon>Eupulmonata</taxon>
        <taxon>Stylommatophora</taxon>
        <taxon>Helicina</taxon>
        <taxon>Helicoidea</taxon>
        <taxon>Geomitridae</taxon>
        <taxon>Candidula</taxon>
    </lineage>
</organism>
<keyword evidence="5" id="KW-0732">Signal</keyword>
<protein>
    <recommendedName>
        <fullName evidence="6">Receptor ligand binding region domain-containing protein</fullName>
    </recommendedName>
</protein>
<name>A0A8S3Z207_9EUPU</name>
<evidence type="ECO:0000313" key="8">
    <source>
        <dbReference type="Proteomes" id="UP000678393"/>
    </source>
</evidence>
<evidence type="ECO:0000256" key="2">
    <source>
        <dbReference type="ARBA" id="ARBA00022692"/>
    </source>
</evidence>
<evidence type="ECO:0000313" key="7">
    <source>
        <dbReference type="EMBL" id="CAG5121690.1"/>
    </source>
</evidence>
<dbReference type="OrthoDB" id="302535at2759"/>
<feature type="signal peptide" evidence="5">
    <location>
        <begin position="1"/>
        <end position="18"/>
    </location>
</feature>
<feature type="chain" id="PRO_5035918959" description="Receptor ligand binding region domain-containing protein" evidence="5">
    <location>
        <begin position="19"/>
        <end position="258"/>
    </location>
</feature>
<dbReference type="SUPFAM" id="SSF53822">
    <property type="entry name" value="Periplasmic binding protein-like I"/>
    <property type="match status" value="1"/>
</dbReference>
<reference evidence="7" key="1">
    <citation type="submission" date="2021-04" db="EMBL/GenBank/DDBJ databases">
        <authorList>
            <consortium name="Molecular Ecology Group"/>
        </authorList>
    </citation>
    <scope>NUCLEOTIDE SEQUENCE</scope>
</reference>
<dbReference type="AlphaFoldDB" id="A0A8S3Z207"/>
<sequence>MSVHRCAVLKLIFVTCLLNDYCVELTTTVPHPNSHVQDCTACESPAIRRHRENKIQIGVILPFSGDYEYRLDLVRPALEHAREYIYSNTSLIRNYTMEFDYRDSKCSETHGPLEAIDMYTKKSADLFLGPACDYAIAVVARFTRFWNIPIISAGALVAAFIMGSFDKLAEFVLSVLIQFHYKQIGMITYTNKNELHGKSTCWFTMEPIYLLVLTQLNSNLSMKYVETFDDTDSPAKFEKSLKELSNKCRGEVNSSNLI</sequence>
<evidence type="ECO:0000256" key="4">
    <source>
        <dbReference type="ARBA" id="ARBA00023136"/>
    </source>
</evidence>
<evidence type="ECO:0000256" key="1">
    <source>
        <dbReference type="ARBA" id="ARBA00004370"/>
    </source>
</evidence>
<gene>
    <name evidence="7" type="ORF">CUNI_LOCUS7248</name>
</gene>
<dbReference type="EMBL" id="CAJHNH020001141">
    <property type="protein sequence ID" value="CAG5121690.1"/>
    <property type="molecule type" value="Genomic_DNA"/>
</dbReference>
<comment type="caution">
    <text evidence="7">The sequence shown here is derived from an EMBL/GenBank/DDBJ whole genome shotgun (WGS) entry which is preliminary data.</text>
</comment>
<dbReference type="InterPro" id="IPR052612">
    <property type="entry name" value="ANP_Clearance_Receptor"/>
</dbReference>
<keyword evidence="8" id="KW-1185">Reference proteome</keyword>
<dbReference type="GO" id="GO:0038023">
    <property type="term" value="F:signaling receptor activity"/>
    <property type="evidence" value="ECO:0007669"/>
    <property type="project" value="TreeGrafter"/>
</dbReference>
<dbReference type="InterPro" id="IPR028082">
    <property type="entry name" value="Peripla_BP_I"/>
</dbReference>
<dbReference type="Proteomes" id="UP000678393">
    <property type="component" value="Unassembled WGS sequence"/>
</dbReference>
<dbReference type="PANTHER" id="PTHR44755:SF11">
    <property type="entry name" value="ATRIAL NATRIURETIC PEPTIDE RECEPTOR 3 ISOFORM X1"/>
    <property type="match status" value="1"/>
</dbReference>
<dbReference type="GO" id="GO:0017046">
    <property type="term" value="F:peptide hormone binding"/>
    <property type="evidence" value="ECO:0007669"/>
    <property type="project" value="TreeGrafter"/>
</dbReference>
<keyword evidence="2" id="KW-0812">Transmembrane</keyword>
<accession>A0A8S3Z207</accession>
<keyword evidence="3" id="KW-1133">Transmembrane helix</keyword>
<keyword evidence="4" id="KW-0472">Membrane</keyword>
<dbReference type="GO" id="GO:0016020">
    <property type="term" value="C:membrane"/>
    <property type="evidence" value="ECO:0007669"/>
    <property type="project" value="UniProtKB-SubCell"/>
</dbReference>
<feature type="domain" description="Receptor ligand binding region" evidence="6">
    <location>
        <begin position="74"/>
        <end position="229"/>
    </location>
</feature>
<evidence type="ECO:0000256" key="3">
    <source>
        <dbReference type="ARBA" id="ARBA00022989"/>
    </source>
</evidence>
<dbReference type="Gene3D" id="3.40.50.2300">
    <property type="match status" value="1"/>
</dbReference>
<proteinExistence type="predicted"/>
<dbReference type="PANTHER" id="PTHR44755">
    <property type="entry name" value="NATRIURETIC PEPTIDE RECEPTOR 3-RELATED"/>
    <property type="match status" value="1"/>
</dbReference>